<sequence length="1106" mass="126272">MDNQSFTATQLHLGNGANKVNITESKIENLELHQISKHVIELAPHNIQKPVSEAITMIFQGKQKEADLIISTLELTNALDHEATTALLALKALSAQEHIDSRIIECLIQNKQSCTTGFVLDIVVAALIKNDISNGFADAARERYKSVSTPGTLTNNFYFKFLADYNELSHYYENNKLDLTTSSRISISYGYLRLNFVNHANQVLDLIKNQIHLPHVRKQFFLCKAIRLNDIFSRKHYWTISIEDKAHVDDVILQSIELIQAQDVDNSVANAISACLLNTGFENKHLINLCLSNEKVLNKLHSDVQAQLLFSKHKDPNVFNDKDFSEALNANKDAELKASLIKRIRKELKINVAQYFNIHNILSKDELKELLGLGLDIDFKDDFTKDVYKLDLYILASDEYNNRKNIAFLAKRLIKASEEQNKKIHPPTLLHIIQGLEKVKLIELALQLIELHVEKGTWLSPLYEFYLEFLLQIKQYKKLTDILESIPQSCWTFNCWAITVNIHQVDGSISEEVDTIKLMAKKYRDNMSVWRSLISAYERAGEKQKIIDLTNEIPTELFQNPCDASWYILFSFMRCGLFNYVEPIILRWFVDAPDAMSVPITNFALEGTIANIDYNFSHKVNNICECYVLKSAHGKLHIKLVVDGYNGKHSNIIDSNSPLAQKLLLSKVGDNVEHGIEDLIIQEIVPPFLGAAWRIAPKLRTVQNDGSDAFQLIELPSEKEEDFIESMKAIISKLEPSEEPSILQAHPDLPIQIKGFWSNSAALVDGVIQTMLDHNCVKNLIPSTDNDSNHLVLDLYSSIFISITSLHKTQLFKEKSYYITEETLFLLEAWLERSQKEHMRVSLGSNRDLIIADETHFLNQRLISGIEFILSISSIIQSKLKDTPLSIVKLEQYLDRSTFSSLCASSSYGYDYLSFDHNFVMLLKDTNLQCHNAQAYYLNLSEQLTLKEQQLNLNLLFSINLTVPVKYQTLMRLALTNNPDALQLISKIIRSWKPCLDDMEIFLRFLAFVISAGAKFKYFSKNIIDINIGSTLIYTALSCACSSKAPEAFTEDLMVDLITKTLSLSPQNDNYMQFLFHQFIDFSACNFLDISYINQKLAYYFNEPDH</sequence>
<comment type="caution">
    <text evidence="1">The sequence shown here is derived from an EMBL/GenBank/DDBJ whole genome shotgun (WGS) entry which is preliminary data.</text>
</comment>
<protein>
    <submittedName>
        <fullName evidence="1">Uncharacterized protein</fullName>
    </submittedName>
</protein>
<name>A0A1S1N686_9GAMM</name>
<dbReference type="RefSeq" id="WP_070991866.1">
    <property type="nucleotide sequence ID" value="NZ_CBCSHD010000002.1"/>
</dbReference>
<dbReference type="EMBL" id="MNAN01000031">
    <property type="protein sequence ID" value="OHU95182.1"/>
    <property type="molecule type" value="Genomic_DNA"/>
</dbReference>
<proteinExistence type="predicted"/>
<dbReference type="OrthoDB" id="6638315at2"/>
<evidence type="ECO:0000313" key="2">
    <source>
        <dbReference type="Proteomes" id="UP000180253"/>
    </source>
</evidence>
<reference evidence="1 2" key="1">
    <citation type="submission" date="2016-10" db="EMBL/GenBank/DDBJ databases">
        <title>Pseudoalteromonas amylolytica sp. nov., isolated from the surface seawater.</title>
        <authorList>
            <person name="Wu Y.-H."/>
            <person name="Cheng H."/>
            <person name="Jin X.-B."/>
            <person name="Wang C.-S."/>
            <person name="Xu X.-W."/>
        </authorList>
    </citation>
    <scope>NUCLEOTIDE SEQUENCE [LARGE SCALE GENOMIC DNA]</scope>
    <source>
        <strain evidence="1 2">JCM 12483</strain>
    </source>
</reference>
<dbReference type="STRING" id="327939.BIW53_10675"/>
<organism evidence="1 2">
    <name type="scientific">Pseudoalteromonas byunsanensis</name>
    <dbReference type="NCBI Taxonomy" id="327939"/>
    <lineage>
        <taxon>Bacteria</taxon>
        <taxon>Pseudomonadati</taxon>
        <taxon>Pseudomonadota</taxon>
        <taxon>Gammaproteobacteria</taxon>
        <taxon>Alteromonadales</taxon>
        <taxon>Pseudoalteromonadaceae</taxon>
        <taxon>Pseudoalteromonas</taxon>
    </lineage>
</organism>
<accession>A0A1S1N686</accession>
<evidence type="ECO:0000313" key="1">
    <source>
        <dbReference type="EMBL" id="OHU95182.1"/>
    </source>
</evidence>
<gene>
    <name evidence="1" type="ORF">BIW53_10675</name>
</gene>
<dbReference type="Proteomes" id="UP000180253">
    <property type="component" value="Unassembled WGS sequence"/>
</dbReference>
<dbReference type="AlphaFoldDB" id="A0A1S1N686"/>
<keyword evidence="2" id="KW-1185">Reference proteome</keyword>